<dbReference type="GO" id="GO:0016020">
    <property type="term" value="C:membrane"/>
    <property type="evidence" value="ECO:0007669"/>
    <property type="project" value="UniProtKB-SubCell"/>
</dbReference>
<dbReference type="InterPro" id="IPR002549">
    <property type="entry name" value="AI-2E-like"/>
</dbReference>
<evidence type="ECO:0000256" key="1">
    <source>
        <dbReference type="ARBA" id="ARBA00004141"/>
    </source>
</evidence>
<dbReference type="Proteomes" id="UP000321353">
    <property type="component" value="Chromosome"/>
</dbReference>
<evidence type="ECO:0000256" key="4">
    <source>
        <dbReference type="ARBA" id="ARBA00022989"/>
    </source>
</evidence>
<dbReference type="PANTHER" id="PTHR21716:SF4">
    <property type="entry name" value="TRANSMEMBRANE PROTEIN 245"/>
    <property type="match status" value="1"/>
</dbReference>
<keyword evidence="5 6" id="KW-0472">Membrane</keyword>
<evidence type="ECO:0000313" key="8">
    <source>
        <dbReference type="Proteomes" id="UP000321353"/>
    </source>
</evidence>
<dbReference type="RefSeq" id="WP_167546676.1">
    <property type="nucleotide sequence ID" value="NZ_CP036264.1"/>
</dbReference>
<evidence type="ECO:0000256" key="5">
    <source>
        <dbReference type="ARBA" id="ARBA00023136"/>
    </source>
</evidence>
<comment type="similarity">
    <text evidence="2">Belongs to the autoinducer-2 exporter (AI-2E) (TC 2.A.86) family.</text>
</comment>
<evidence type="ECO:0000256" key="3">
    <source>
        <dbReference type="ARBA" id="ARBA00022692"/>
    </source>
</evidence>
<feature type="transmembrane region" description="Helical" evidence="6">
    <location>
        <begin position="165"/>
        <end position="183"/>
    </location>
</feature>
<feature type="transmembrane region" description="Helical" evidence="6">
    <location>
        <begin position="317"/>
        <end position="347"/>
    </location>
</feature>
<evidence type="ECO:0000313" key="7">
    <source>
        <dbReference type="EMBL" id="QEF97616.1"/>
    </source>
</evidence>
<evidence type="ECO:0000256" key="6">
    <source>
        <dbReference type="SAM" id="Phobius"/>
    </source>
</evidence>
<feature type="transmembrane region" description="Helical" evidence="6">
    <location>
        <begin position="280"/>
        <end position="297"/>
    </location>
</feature>
<keyword evidence="8" id="KW-1185">Reference proteome</keyword>
<evidence type="ECO:0000256" key="2">
    <source>
        <dbReference type="ARBA" id="ARBA00009773"/>
    </source>
</evidence>
<reference evidence="7 8" key="1">
    <citation type="submission" date="2019-02" db="EMBL/GenBank/DDBJ databases">
        <title>Planctomycetal bacteria perform biofilm scaping via a novel small molecule.</title>
        <authorList>
            <person name="Jeske O."/>
            <person name="Boedeker C."/>
            <person name="Wiegand S."/>
            <person name="Breitling P."/>
            <person name="Kallscheuer N."/>
            <person name="Jogler M."/>
            <person name="Rohde M."/>
            <person name="Petersen J."/>
            <person name="Medema M.H."/>
            <person name="Surup F."/>
            <person name="Jogler C."/>
        </authorList>
    </citation>
    <scope>NUCLEOTIDE SEQUENCE [LARGE SCALE GENOMIC DNA]</scope>
    <source>
        <strain evidence="7 8">Mal15</strain>
    </source>
</reference>
<dbReference type="KEGG" id="smam:Mal15_16570"/>
<dbReference type="PANTHER" id="PTHR21716">
    <property type="entry name" value="TRANSMEMBRANE PROTEIN"/>
    <property type="match status" value="1"/>
</dbReference>
<gene>
    <name evidence="7" type="ORF">Mal15_16570</name>
</gene>
<feature type="transmembrane region" description="Helical" evidence="6">
    <location>
        <begin position="246"/>
        <end position="268"/>
    </location>
</feature>
<accession>A0A5B9MBK2</accession>
<proteinExistence type="inferred from homology"/>
<feature type="transmembrane region" description="Helical" evidence="6">
    <location>
        <begin position="218"/>
        <end position="240"/>
    </location>
</feature>
<feature type="transmembrane region" description="Helical" evidence="6">
    <location>
        <begin position="7"/>
        <end position="24"/>
    </location>
</feature>
<name>A0A5B9MBK2_9BACT</name>
<keyword evidence="4 6" id="KW-1133">Transmembrane helix</keyword>
<dbReference type="EMBL" id="CP036264">
    <property type="protein sequence ID" value="QEF97616.1"/>
    <property type="molecule type" value="Genomic_DNA"/>
</dbReference>
<dbReference type="AlphaFoldDB" id="A0A5B9MBK2"/>
<organism evidence="7 8">
    <name type="scientific">Stieleria maiorica</name>
    <dbReference type="NCBI Taxonomy" id="2795974"/>
    <lineage>
        <taxon>Bacteria</taxon>
        <taxon>Pseudomonadati</taxon>
        <taxon>Planctomycetota</taxon>
        <taxon>Planctomycetia</taxon>
        <taxon>Pirellulales</taxon>
        <taxon>Pirellulaceae</taxon>
        <taxon>Stieleria</taxon>
    </lineage>
</organism>
<protein>
    <submittedName>
        <fullName evidence="7">Putative inner membrane protein</fullName>
    </submittedName>
</protein>
<feature type="transmembrane region" description="Helical" evidence="6">
    <location>
        <begin position="63"/>
        <end position="85"/>
    </location>
</feature>
<feature type="transmembrane region" description="Helical" evidence="6">
    <location>
        <begin position="30"/>
        <end position="51"/>
    </location>
</feature>
<keyword evidence="3 6" id="KW-0812">Transmembrane</keyword>
<dbReference type="Pfam" id="PF01594">
    <property type="entry name" value="AI-2E_transport"/>
    <property type="match status" value="1"/>
</dbReference>
<sequence>MPDRYQFAFWVLVGSTAFVGMLFFRVVQPFILAIFIALVLTVLFAPLHQWLTDRIAGHDRIAAGLTAVLVTVAVLLPICVTLIMAGTQVMRTGAEIADRFEVSSGAEPEAAIDLVQETRVGSVIDELRSRLPKEQRDQVRRAFSRIVDGVTAELYTKTRGLLSDVFAFGVSFGVMMLSLYYFLADRDVFLRELHRMLPLENREEERLTDRFQSVCRGVVAGTIVAGLAQATLAGIAFAVLGVPNAWLLIVLTMFSSFIPFFGSAIVWVSVASWLLLDGRYGAGIGLLIYGAAIISTADNLVRAYVIGNQAKLHPLIALVTVLGALKLMGLWGIFVGPMIAAFFYALLNIARDRVASHGQVAS</sequence>
<comment type="subcellular location">
    <subcellularLocation>
        <location evidence="1">Membrane</location>
        <topology evidence="1">Multi-pass membrane protein</topology>
    </subcellularLocation>
</comment>